<dbReference type="Proteomes" id="UP000016605">
    <property type="component" value="Unassembled WGS sequence"/>
</dbReference>
<keyword evidence="2 5" id="KW-0378">Hydrolase</keyword>
<evidence type="ECO:0000256" key="2">
    <source>
        <dbReference type="ARBA" id="ARBA00022801"/>
    </source>
</evidence>
<protein>
    <submittedName>
        <fullName evidence="5">Allophanate hydrolase subunit 1</fullName>
    </submittedName>
</protein>
<keyword evidence="1" id="KW-0547">Nucleotide-binding</keyword>
<accession>U2R9I8</accession>
<evidence type="ECO:0000256" key="1">
    <source>
        <dbReference type="ARBA" id="ARBA00022741"/>
    </source>
</evidence>
<name>U2R9I8_LEIAQ</name>
<feature type="domain" description="Carboxyltransferase" evidence="4">
    <location>
        <begin position="3"/>
        <end position="154"/>
    </location>
</feature>
<dbReference type="InterPro" id="IPR029000">
    <property type="entry name" value="Cyclophilin-like_dom_sf"/>
</dbReference>
<evidence type="ECO:0000259" key="4">
    <source>
        <dbReference type="SMART" id="SM00796"/>
    </source>
</evidence>
<dbReference type="Gene3D" id="3.30.1360.40">
    <property type="match status" value="1"/>
</dbReference>
<dbReference type="PANTHER" id="PTHR34698:SF2">
    <property type="entry name" value="5-OXOPROLINASE SUBUNIT B"/>
    <property type="match status" value="1"/>
</dbReference>
<dbReference type="SUPFAM" id="SSF160467">
    <property type="entry name" value="PH0987 N-terminal domain-like"/>
    <property type="match status" value="1"/>
</dbReference>
<sequence length="154" mass="16327">MSLRILPSGDHALLAELDGLDEVLALYRALDAERPAGVVDLVPAARTIGVVVDPDVLPLSVAQAWVERTQPVLAAPPDEHAVEILVHYDGEDLDAVAGLLGIGAREVVDLHTSSSWRVAFGGFAPGFGYLVTDHDRLRVPRRATPRTAVPAGSV</sequence>
<comment type="caution">
    <text evidence="5">The sequence shown here is derived from an EMBL/GenBank/DDBJ whole genome shotgun (WGS) entry which is preliminary data.</text>
</comment>
<dbReference type="RefSeq" id="WP_021759967.1">
    <property type="nucleotide sequence ID" value="NZ_KI272076.1"/>
</dbReference>
<dbReference type="Pfam" id="PF02682">
    <property type="entry name" value="CT_C_D"/>
    <property type="match status" value="1"/>
</dbReference>
<dbReference type="GO" id="GO:0005524">
    <property type="term" value="F:ATP binding"/>
    <property type="evidence" value="ECO:0007669"/>
    <property type="project" value="UniProtKB-KW"/>
</dbReference>
<dbReference type="InterPro" id="IPR003833">
    <property type="entry name" value="CT_C_D"/>
</dbReference>
<organism evidence="5 6">
    <name type="scientific">Leifsonia aquatica ATCC 14665</name>
    <dbReference type="NCBI Taxonomy" id="1358026"/>
    <lineage>
        <taxon>Bacteria</taxon>
        <taxon>Bacillati</taxon>
        <taxon>Actinomycetota</taxon>
        <taxon>Actinomycetes</taxon>
        <taxon>Micrococcales</taxon>
        <taxon>Microbacteriaceae</taxon>
        <taxon>Leifsonia</taxon>
    </lineage>
</organism>
<evidence type="ECO:0000313" key="5">
    <source>
        <dbReference type="EMBL" id="ERK71915.1"/>
    </source>
</evidence>
<gene>
    <name evidence="5" type="ORF">N136_01735</name>
</gene>
<dbReference type="SUPFAM" id="SSF50891">
    <property type="entry name" value="Cyclophilin-like"/>
    <property type="match status" value="1"/>
</dbReference>
<dbReference type="InterPro" id="IPR010016">
    <property type="entry name" value="PxpB"/>
</dbReference>
<reference evidence="5 6" key="1">
    <citation type="submission" date="2013-08" db="EMBL/GenBank/DDBJ databases">
        <authorList>
            <person name="Weinstock G."/>
            <person name="Sodergren E."/>
            <person name="Wylie T."/>
            <person name="Fulton L."/>
            <person name="Fulton R."/>
            <person name="Fronick C."/>
            <person name="O'Laughlin M."/>
            <person name="Godfrey J."/>
            <person name="Miner T."/>
            <person name="Herter B."/>
            <person name="Appelbaum E."/>
            <person name="Cordes M."/>
            <person name="Lek S."/>
            <person name="Wollam A."/>
            <person name="Pepin K.H."/>
            <person name="Palsikar V.B."/>
            <person name="Mitreva M."/>
            <person name="Wilson R.K."/>
        </authorList>
    </citation>
    <scope>NUCLEOTIDE SEQUENCE [LARGE SCALE GENOMIC DNA]</scope>
    <source>
        <strain evidence="5 6">ATCC 14665</strain>
    </source>
</reference>
<evidence type="ECO:0000313" key="6">
    <source>
        <dbReference type="Proteomes" id="UP000016605"/>
    </source>
</evidence>
<feature type="non-terminal residue" evidence="5">
    <location>
        <position position="154"/>
    </location>
</feature>
<dbReference type="HOGENOM" id="CLU_1551933_0_0_11"/>
<dbReference type="Gene3D" id="2.40.100.10">
    <property type="entry name" value="Cyclophilin-like"/>
    <property type="match status" value="1"/>
</dbReference>
<dbReference type="AlphaFoldDB" id="U2R9I8"/>
<dbReference type="OrthoDB" id="9768696at2"/>
<dbReference type="EMBL" id="AWVQ01000210">
    <property type="protein sequence ID" value="ERK71915.1"/>
    <property type="molecule type" value="Genomic_DNA"/>
</dbReference>
<dbReference type="GO" id="GO:0016787">
    <property type="term" value="F:hydrolase activity"/>
    <property type="evidence" value="ECO:0007669"/>
    <property type="project" value="UniProtKB-KW"/>
</dbReference>
<dbReference type="PANTHER" id="PTHR34698">
    <property type="entry name" value="5-OXOPROLINASE SUBUNIT B"/>
    <property type="match status" value="1"/>
</dbReference>
<dbReference type="SMART" id="SM00796">
    <property type="entry name" value="AHS1"/>
    <property type="match status" value="1"/>
</dbReference>
<proteinExistence type="predicted"/>
<evidence type="ECO:0000256" key="3">
    <source>
        <dbReference type="ARBA" id="ARBA00022840"/>
    </source>
</evidence>
<keyword evidence="3" id="KW-0067">ATP-binding</keyword>